<keyword evidence="1" id="KW-0812">Transmembrane</keyword>
<dbReference type="EMBL" id="LR796969">
    <property type="protein sequence ID" value="CAB4178617.1"/>
    <property type="molecule type" value="Genomic_DNA"/>
</dbReference>
<name>A0A6J5P2K6_9CAUD</name>
<organism evidence="2">
    <name type="scientific">uncultured Caudovirales phage</name>
    <dbReference type="NCBI Taxonomy" id="2100421"/>
    <lineage>
        <taxon>Viruses</taxon>
        <taxon>Duplodnaviria</taxon>
        <taxon>Heunggongvirae</taxon>
        <taxon>Uroviricota</taxon>
        <taxon>Caudoviricetes</taxon>
        <taxon>Peduoviridae</taxon>
        <taxon>Maltschvirus</taxon>
        <taxon>Maltschvirus maltsch</taxon>
    </lineage>
</organism>
<evidence type="ECO:0000313" key="5">
    <source>
        <dbReference type="EMBL" id="CAB4219519.1"/>
    </source>
</evidence>
<dbReference type="Pfam" id="PF24027">
    <property type="entry name" value="DUF7338"/>
    <property type="match status" value="1"/>
</dbReference>
<keyword evidence="1" id="KW-0472">Membrane</keyword>
<reference evidence="2" key="1">
    <citation type="submission" date="2020-04" db="EMBL/GenBank/DDBJ databases">
        <authorList>
            <person name="Chiriac C."/>
            <person name="Salcher M."/>
            <person name="Ghai R."/>
            <person name="Kavagutti S V."/>
        </authorList>
    </citation>
    <scope>NUCLEOTIDE SEQUENCE</scope>
</reference>
<sequence length="185" mass="21327">MNYLIYALVLVPVNLIGTILTFPLAFIIGIMYSTQIGWCNNATVWQSGPRLFSFLSWFQTPDNSLDGDQTFRAEHNPCWWSKVQWLWRNPFYGFNVRFIDGSSGMSYAGDIDCNETHPGTIRVEGHNLWQFNSYQPFLGKMICFNFGHNIRALVEPGFITPDQWHDNTALIKNFPATFAFTIRLV</sequence>
<proteinExistence type="predicted"/>
<keyword evidence="1" id="KW-1133">Transmembrane helix</keyword>
<evidence type="ECO:0000313" key="4">
    <source>
        <dbReference type="EMBL" id="CAB4178617.1"/>
    </source>
</evidence>
<dbReference type="EMBL" id="LR796779">
    <property type="protein sequence ID" value="CAB4166049.1"/>
    <property type="molecule type" value="Genomic_DNA"/>
</dbReference>
<evidence type="ECO:0000313" key="3">
    <source>
        <dbReference type="EMBL" id="CAB4172978.1"/>
    </source>
</evidence>
<evidence type="ECO:0000313" key="2">
    <source>
        <dbReference type="EMBL" id="CAB4166049.1"/>
    </source>
</evidence>
<feature type="transmembrane region" description="Helical" evidence="1">
    <location>
        <begin position="6"/>
        <end position="32"/>
    </location>
</feature>
<accession>A0A6J5P2K6</accession>
<dbReference type="EMBL" id="LR797482">
    <property type="protein sequence ID" value="CAB4219519.1"/>
    <property type="molecule type" value="Genomic_DNA"/>
</dbReference>
<dbReference type="InterPro" id="IPR055762">
    <property type="entry name" value="DUF7338"/>
</dbReference>
<evidence type="ECO:0000256" key="1">
    <source>
        <dbReference type="SAM" id="Phobius"/>
    </source>
</evidence>
<dbReference type="EMBL" id="LR796891">
    <property type="protein sequence ID" value="CAB4172978.1"/>
    <property type="molecule type" value="Genomic_DNA"/>
</dbReference>
<gene>
    <name evidence="4" type="ORF">UFOVP1019_18</name>
    <name evidence="5" type="ORF">UFOVP1618_52</name>
    <name evidence="2" type="ORF">UFOVP846_8</name>
    <name evidence="3" type="ORF">UFOVP940_20</name>
</gene>
<protein>
    <submittedName>
        <fullName evidence="2">Uncharacterized protein</fullName>
    </submittedName>
</protein>